<dbReference type="STRING" id="663.BAU10_16140"/>
<dbReference type="CDD" id="cd06532">
    <property type="entry name" value="Glyco_transf_25"/>
    <property type="match status" value="1"/>
</dbReference>
<keyword evidence="2" id="KW-0808">Transferase</keyword>
<name>A0A0P7EG67_VIBAL</name>
<feature type="domain" description="Glycosyl transferase family 25" evidence="1">
    <location>
        <begin position="2"/>
        <end position="176"/>
    </location>
</feature>
<protein>
    <submittedName>
        <fullName evidence="2">Glycosyltransferase family 25 protein</fullName>
    </submittedName>
</protein>
<evidence type="ECO:0000313" key="3">
    <source>
        <dbReference type="Proteomes" id="UP000532247"/>
    </source>
</evidence>
<dbReference type="GO" id="GO:0016740">
    <property type="term" value="F:transferase activity"/>
    <property type="evidence" value="ECO:0007669"/>
    <property type="project" value="UniProtKB-KW"/>
</dbReference>
<dbReference type="EMBL" id="VTYF01000008">
    <property type="protein sequence ID" value="NOI10269.1"/>
    <property type="molecule type" value="Genomic_DNA"/>
</dbReference>
<evidence type="ECO:0000259" key="1">
    <source>
        <dbReference type="Pfam" id="PF01755"/>
    </source>
</evidence>
<gene>
    <name evidence="2" type="ORF">F0254_15525</name>
</gene>
<dbReference type="OrthoDB" id="9816113at2"/>
<dbReference type="AlphaFoldDB" id="A0A0P7EG67"/>
<sequence length="240" mass="27599">MKVFVVSLARSLDRRERIEEKLKQQGITFEFFDAIDGSVDRFLHSEKSRPTITLRRKGYQLKTSEVACFASHYELWVRCVELDEPIVILEDNVDPVEGLKQVLEHTLPLTSNYDYIKLSATQKRVFTPIVPIDDNHMLGGYSAGTCGTTAYIVTPKAASKFVMHAQEFIEPVDDYMEKPWRHGVQVYSVSPDLFTRAEIASTIGGKRKDKSKMTLANKIYAELFRTYESILKFLYWKNKA</sequence>
<reference evidence="2 3" key="1">
    <citation type="submission" date="2019-09" db="EMBL/GenBank/DDBJ databases">
        <title>Draft genome sequencing and comparative genomics of hatchery-associated Vibrios.</title>
        <authorList>
            <person name="Kehlet-Delgado H."/>
            <person name="Mueller R.S."/>
        </authorList>
    </citation>
    <scope>NUCLEOTIDE SEQUENCE [LARGE SCALE GENOMIC DNA]</scope>
    <source>
        <strain evidence="2 3">081416A</strain>
    </source>
</reference>
<organism evidence="2 3">
    <name type="scientific">Vibrio alginolyticus</name>
    <dbReference type="NCBI Taxonomy" id="663"/>
    <lineage>
        <taxon>Bacteria</taxon>
        <taxon>Pseudomonadati</taxon>
        <taxon>Pseudomonadota</taxon>
        <taxon>Gammaproteobacteria</taxon>
        <taxon>Vibrionales</taxon>
        <taxon>Vibrionaceae</taxon>
        <taxon>Vibrio</taxon>
    </lineage>
</organism>
<dbReference type="eggNOG" id="COG3306">
    <property type="taxonomic scope" value="Bacteria"/>
</dbReference>
<dbReference type="InterPro" id="IPR002654">
    <property type="entry name" value="Glyco_trans_25"/>
</dbReference>
<comment type="caution">
    <text evidence="2">The sequence shown here is derived from an EMBL/GenBank/DDBJ whole genome shotgun (WGS) entry which is preliminary data.</text>
</comment>
<evidence type="ECO:0000313" key="2">
    <source>
        <dbReference type="EMBL" id="NOI10269.1"/>
    </source>
</evidence>
<dbReference type="Proteomes" id="UP000532247">
    <property type="component" value="Unassembled WGS sequence"/>
</dbReference>
<proteinExistence type="predicted"/>
<dbReference type="Pfam" id="PF01755">
    <property type="entry name" value="Glyco_transf_25"/>
    <property type="match status" value="1"/>
</dbReference>
<dbReference type="RefSeq" id="WP_053307407.1">
    <property type="nucleotide sequence ID" value="NZ_CP013484.1"/>
</dbReference>
<accession>A0A0P7EG67</accession>